<feature type="transmembrane region" description="Helical" evidence="1">
    <location>
        <begin position="179"/>
        <end position="205"/>
    </location>
</feature>
<keyword evidence="2" id="KW-0732">Signal</keyword>
<evidence type="ECO:0000313" key="4">
    <source>
        <dbReference type="RefSeq" id="XP_011505717.1"/>
    </source>
</evidence>
<dbReference type="PANTHER" id="PTHR21879">
    <property type="entry name" value="FI03362P-RELATED-RELATED"/>
    <property type="match status" value="1"/>
</dbReference>
<dbReference type="RefSeq" id="XP_011505717.1">
    <property type="nucleotide sequence ID" value="XM_011507415.1"/>
</dbReference>
<evidence type="ECO:0000313" key="3">
    <source>
        <dbReference type="Proteomes" id="UP000695007"/>
    </source>
</evidence>
<gene>
    <name evidence="4" type="primary">LOC105368406</name>
</gene>
<dbReference type="Proteomes" id="UP000695007">
    <property type="component" value="Unplaced"/>
</dbReference>
<reference evidence="4" key="1">
    <citation type="submission" date="2025-08" db="UniProtKB">
        <authorList>
            <consortium name="RefSeq"/>
        </authorList>
    </citation>
    <scope>IDENTIFICATION</scope>
</reference>
<dbReference type="InterPro" id="IPR012464">
    <property type="entry name" value="DUF1676"/>
</dbReference>
<organism evidence="3 4">
    <name type="scientific">Ceratosolen solmsi marchali</name>
    <dbReference type="NCBI Taxonomy" id="326594"/>
    <lineage>
        <taxon>Eukaryota</taxon>
        <taxon>Metazoa</taxon>
        <taxon>Ecdysozoa</taxon>
        <taxon>Arthropoda</taxon>
        <taxon>Hexapoda</taxon>
        <taxon>Insecta</taxon>
        <taxon>Pterygota</taxon>
        <taxon>Neoptera</taxon>
        <taxon>Endopterygota</taxon>
        <taxon>Hymenoptera</taxon>
        <taxon>Apocrita</taxon>
        <taxon>Proctotrupomorpha</taxon>
        <taxon>Chalcidoidea</taxon>
        <taxon>Agaonidae</taxon>
        <taxon>Agaoninae</taxon>
        <taxon>Ceratosolen</taxon>
    </lineage>
</organism>
<feature type="chain" id="PRO_5042512398" evidence="2">
    <location>
        <begin position="21"/>
        <end position="243"/>
    </location>
</feature>
<sequence length="243" mass="27677">MKNFVIRFYFLMLMSNNVLTIMMEPNSNNDNQRKASHVVQFDDPSSFNEALQSCLAERNYGTIECFNRGALTTLQSWNDNDCLDFGNIKLERSDAESRNFLNFEEDSSNIVNLIKATSKLLESRNIKWDLGNIYPGLQMRVGPTLSASNGLLEFVMDERRNHYVNNRQIGTGKLLMRQLLLPFLLGFKLNLTTLLPLLFGALIIITKKALLLTKVALFIAGLIGWNSLFNRYPSSSNYQPDGF</sequence>
<keyword evidence="3" id="KW-1185">Reference proteome</keyword>
<dbReference type="PANTHER" id="PTHR21879:SF27">
    <property type="entry name" value="OSIRIS 10A"/>
    <property type="match status" value="1"/>
</dbReference>
<protein>
    <submittedName>
        <fullName evidence="4">Uncharacterized protein LOC105368406</fullName>
    </submittedName>
</protein>
<dbReference type="GO" id="GO:0016020">
    <property type="term" value="C:membrane"/>
    <property type="evidence" value="ECO:0007669"/>
    <property type="project" value="TreeGrafter"/>
</dbReference>
<dbReference type="CTD" id="40764"/>
<evidence type="ECO:0000256" key="2">
    <source>
        <dbReference type="SAM" id="SignalP"/>
    </source>
</evidence>
<accession>A0AAJ6YWN2</accession>
<dbReference type="Pfam" id="PF07898">
    <property type="entry name" value="DUF1676"/>
    <property type="match status" value="1"/>
</dbReference>
<keyword evidence="1" id="KW-0472">Membrane</keyword>
<keyword evidence="1" id="KW-1133">Transmembrane helix</keyword>
<evidence type="ECO:0000256" key="1">
    <source>
        <dbReference type="SAM" id="Phobius"/>
    </source>
</evidence>
<dbReference type="KEGG" id="csol:105368406"/>
<feature type="transmembrane region" description="Helical" evidence="1">
    <location>
        <begin position="211"/>
        <end position="229"/>
    </location>
</feature>
<dbReference type="AlphaFoldDB" id="A0AAJ6YWN2"/>
<name>A0AAJ6YWN2_9HYME</name>
<feature type="signal peptide" evidence="2">
    <location>
        <begin position="1"/>
        <end position="20"/>
    </location>
</feature>
<dbReference type="GeneID" id="105368406"/>
<keyword evidence="1" id="KW-0812">Transmembrane</keyword>
<proteinExistence type="predicted"/>